<dbReference type="Proteomes" id="UP000238348">
    <property type="component" value="Chromosome"/>
</dbReference>
<dbReference type="AlphaFoldDB" id="A0A2L0F8V9"/>
<name>A0A2L0F8V9_SORCE</name>
<dbReference type="SUPFAM" id="SSF50985">
    <property type="entry name" value="RCC1/BLIP-II"/>
    <property type="match status" value="1"/>
</dbReference>
<dbReference type="EMBL" id="CP012673">
    <property type="protein sequence ID" value="AUX48026.1"/>
    <property type="molecule type" value="Genomic_DNA"/>
</dbReference>
<evidence type="ECO:0000313" key="4">
    <source>
        <dbReference type="Proteomes" id="UP000238348"/>
    </source>
</evidence>
<dbReference type="PROSITE" id="PS51257">
    <property type="entry name" value="PROKAR_LIPOPROTEIN"/>
    <property type="match status" value="1"/>
</dbReference>
<feature type="chain" id="PRO_5014843526" description="BNR repeat domain protein" evidence="2">
    <location>
        <begin position="20"/>
        <end position="425"/>
    </location>
</feature>
<proteinExistence type="predicted"/>
<dbReference type="Pfam" id="PF13540">
    <property type="entry name" value="RCC1_2"/>
    <property type="match status" value="1"/>
</dbReference>
<dbReference type="GO" id="GO:0005737">
    <property type="term" value="C:cytoplasm"/>
    <property type="evidence" value="ECO:0007669"/>
    <property type="project" value="TreeGrafter"/>
</dbReference>
<keyword evidence="2" id="KW-0732">Signal</keyword>
<feature type="compositionally biased region" description="Low complexity" evidence="1">
    <location>
        <begin position="43"/>
        <end position="103"/>
    </location>
</feature>
<evidence type="ECO:0000256" key="1">
    <source>
        <dbReference type="SAM" id="MobiDB-lite"/>
    </source>
</evidence>
<organism evidence="3 4">
    <name type="scientific">Sorangium cellulosum</name>
    <name type="common">Polyangium cellulosum</name>
    <dbReference type="NCBI Taxonomy" id="56"/>
    <lineage>
        <taxon>Bacteria</taxon>
        <taxon>Pseudomonadati</taxon>
        <taxon>Myxococcota</taxon>
        <taxon>Polyangia</taxon>
        <taxon>Polyangiales</taxon>
        <taxon>Polyangiaceae</taxon>
        <taxon>Sorangium</taxon>
    </lineage>
</organism>
<protein>
    <recommendedName>
        <fullName evidence="5">BNR repeat domain protein</fullName>
    </recommendedName>
</protein>
<feature type="signal peptide" evidence="2">
    <location>
        <begin position="1"/>
        <end position="19"/>
    </location>
</feature>
<evidence type="ECO:0000313" key="3">
    <source>
        <dbReference type="EMBL" id="AUX48026.1"/>
    </source>
</evidence>
<sequence>MSSIRSLAFFGFLASGLVACGPAGGDDGAGGAGGSAASGGSGSPVSGSTGTYAASTGTYVGNTTSSTTGGDTASSTTGGDTTSSTTGGDTTSSTTGGDTTSSTTGGGDPDPGTGESPACAGLNNGSGTTIPCATTADGKAVCFGSTTATTLKYDDGTDVTGVAQVSAKGFTEEACVLLETGAVHCGRHAQISRTPVVASGATMVSGGLNHACAIASGAIKCWGDGVPADVTFSGEAPVQVACYYHGCCAVTDAGKLYCWGENNGGMHGTGDTAAHTTPTSPRTVPGRAIYAGPGQDHMCAVFEGGKVQCWGQDWNKQLGGLGASSDPGVTLVDAGATAVVGGQFHVCVLLSSGQVQCSSGGQSEGAGLDMGRLTPVAGISNAVALSAGKHYTCARLADASVRCWGAISHGATPAAISGLTTRDCH</sequence>
<evidence type="ECO:0008006" key="5">
    <source>
        <dbReference type="Google" id="ProtNLM"/>
    </source>
</evidence>
<dbReference type="PROSITE" id="PS50012">
    <property type="entry name" value="RCC1_3"/>
    <property type="match status" value="1"/>
</dbReference>
<feature type="compositionally biased region" description="Gly residues" evidence="1">
    <location>
        <begin position="28"/>
        <end position="42"/>
    </location>
</feature>
<gene>
    <name evidence="3" type="ORF">SOCE26_095520</name>
</gene>
<feature type="region of interest" description="Disordered" evidence="1">
    <location>
        <begin position="28"/>
        <end position="120"/>
    </location>
</feature>
<dbReference type="PANTHER" id="PTHR45982:SF1">
    <property type="entry name" value="REGULATOR OF CHROMOSOME CONDENSATION"/>
    <property type="match status" value="1"/>
</dbReference>
<accession>A0A2L0F8V9</accession>
<dbReference type="Gene3D" id="2.130.10.30">
    <property type="entry name" value="Regulator of chromosome condensation 1/beta-lactamase-inhibitor protein II"/>
    <property type="match status" value="1"/>
</dbReference>
<dbReference type="GO" id="GO:0005085">
    <property type="term" value="F:guanyl-nucleotide exchange factor activity"/>
    <property type="evidence" value="ECO:0007669"/>
    <property type="project" value="TreeGrafter"/>
</dbReference>
<dbReference type="PANTHER" id="PTHR45982">
    <property type="entry name" value="REGULATOR OF CHROMOSOME CONDENSATION"/>
    <property type="match status" value="1"/>
</dbReference>
<dbReference type="InterPro" id="IPR051553">
    <property type="entry name" value="Ran_GTPase-activating"/>
</dbReference>
<evidence type="ECO:0000256" key="2">
    <source>
        <dbReference type="SAM" id="SignalP"/>
    </source>
</evidence>
<dbReference type="InterPro" id="IPR009091">
    <property type="entry name" value="RCC1/BLIP-II"/>
</dbReference>
<reference evidence="3 4" key="1">
    <citation type="submission" date="2015-09" db="EMBL/GenBank/DDBJ databases">
        <title>Sorangium comparison.</title>
        <authorList>
            <person name="Zaburannyi N."/>
            <person name="Bunk B."/>
            <person name="Overmann J."/>
            <person name="Mueller R."/>
        </authorList>
    </citation>
    <scope>NUCLEOTIDE SEQUENCE [LARGE SCALE GENOMIC DNA]</scope>
    <source>
        <strain evidence="3 4">So ce26</strain>
    </source>
</reference>
<dbReference type="InterPro" id="IPR000408">
    <property type="entry name" value="Reg_chr_condens"/>
</dbReference>